<evidence type="ECO:0000313" key="2">
    <source>
        <dbReference type="Proteomes" id="UP000824881"/>
    </source>
</evidence>
<proteinExistence type="predicted"/>
<organism evidence="1 2">
    <name type="scientific">Pleurotus cornucopiae</name>
    <name type="common">Cornucopia mushroom</name>
    <dbReference type="NCBI Taxonomy" id="5321"/>
    <lineage>
        <taxon>Eukaryota</taxon>
        <taxon>Fungi</taxon>
        <taxon>Dikarya</taxon>
        <taxon>Basidiomycota</taxon>
        <taxon>Agaricomycotina</taxon>
        <taxon>Agaricomycetes</taxon>
        <taxon>Agaricomycetidae</taxon>
        <taxon>Agaricales</taxon>
        <taxon>Pleurotineae</taxon>
        <taxon>Pleurotaceae</taxon>
        <taxon>Pleurotus</taxon>
    </lineage>
</organism>
<gene>
    <name evidence="1" type="ORF">CCMSSC00406_0007212</name>
</gene>
<name>A0ACB7ITM3_PLECO</name>
<keyword evidence="2" id="KW-1185">Reference proteome</keyword>
<evidence type="ECO:0000313" key="1">
    <source>
        <dbReference type="EMBL" id="KAG9221573.1"/>
    </source>
</evidence>
<protein>
    <submittedName>
        <fullName evidence="1">Uncharacterized protein</fullName>
    </submittedName>
</protein>
<accession>A0ACB7ITM3</accession>
<dbReference type="EMBL" id="WQMT02000006">
    <property type="protein sequence ID" value="KAG9221573.1"/>
    <property type="molecule type" value="Genomic_DNA"/>
</dbReference>
<dbReference type="Proteomes" id="UP000824881">
    <property type="component" value="Unassembled WGS sequence"/>
</dbReference>
<sequence>MLKARSSEVKTKKKAEARTPNDKPSHTLSQIHRTLLHPASSITAFADDGSTPSSSRLKDGSHPDGLVTLVDQSTNNGSGIFNKVAGNQYNYYTAPKSDQDKYPSDHNPCYVLYIPRRFLSATPRDIISRIADWASNCGTPTILYLRPYPDAGKSPTGGPSTLAQQLSEVGCLDKILAQVNARPETRTSLFWHRISRELTRRFALYREVVAERIQAREMRLANNPVSSRQGDRRSKRRPPAGGLVGLAKSLQELRLAKQQEHRVAQGDPKRATGVGSGVISKGFASKAKARPVVRNGTQ</sequence>
<reference evidence="1 2" key="1">
    <citation type="journal article" date="2021" name="Appl. Environ. Microbiol.">
        <title>Genetic linkage and physical mapping for an oyster mushroom Pleurotus cornucopiae and QTL analysis for the trait cap color.</title>
        <authorList>
            <person name="Zhang Y."/>
            <person name="Gao W."/>
            <person name="Sonnenberg A."/>
            <person name="Chen Q."/>
            <person name="Zhang J."/>
            <person name="Huang C."/>
        </authorList>
    </citation>
    <scope>NUCLEOTIDE SEQUENCE [LARGE SCALE GENOMIC DNA]</scope>
    <source>
        <strain evidence="1">CCMSSC00406</strain>
    </source>
</reference>
<comment type="caution">
    <text evidence="1">The sequence shown here is derived from an EMBL/GenBank/DDBJ whole genome shotgun (WGS) entry which is preliminary data.</text>
</comment>